<comment type="caution">
    <text evidence="4">The sequence shown here is derived from an EMBL/GenBank/DDBJ whole genome shotgun (WGS) entry which is preliminary data.</text>
</comment>
<reference evidence="4 5" key="1">
    <citation type="submission" date="2023-12" db="EMBL/GenBank/DDBJ databases">
        <title>Gut-associated functions are favored during microbiome assembly across C. elegans life.</title>
        <authorList>
            <person name="Zimmermann J."/>
        </authorList>
    </citation>
    <scope>NUCLEOTIDE SEQUENCE [LARGE SCALE GENOMIC DNA]</scope>
    <source>
        <strain evidence="4 5">JUb134</strain>
    </source>
</reference>
<protein>
    <submittedName>
        <fullName evidence="4">Sugar-binding domain-containing protein</fullName>
    </submittedName>
</protein>
<dbReference type="InterPro" id="IPR051913">
    <property type="entry name" value="GH2_Domain-Containing"/>
</dbReference>
<evidence type="ECO:0000313" key="4">
    <source>
        <dbReference type="EMBL" id="MEJ5095033.1"/>
    </source>
</evidence>
<dbReference type="EMBL" id="JBBGZA010000001">
    <property type="protein sequence ID" value="MEJ5095033.1"/>
    <property type="molecule type" value="Genomic_DNA"/>
</dbReference>
<keyword evidence="2" id="KW-0732">Signal</keyword>
<keyword evidence="5" id="KW-1185">Reference proteome</keyword>
<dbReference type="SUPFAM" id="SSF49785">
    <property type="entry name" value="Galactose-binding domain-like"/>
    <property type="match status" value="1"/>
</dbReference>
<sequence length="244" mass="26641">MAFFRTALLLGTTLSFASGVPALAQRTVPAAPDAIVYKTALTTKWGREVTPENAWRSYPRPQRVRDRWLNLNGQWDYAIAKAGTPRPAQMQGKILVPFAVESKLSGVQRPVLPDDRIWYRRSFAVPADWAGQHVLLNFGAVDYEAAVWVNGAYVGAHKGGSATFSFDITAHLRSGDNELVVQVADPTSDGVQPRGKQTLAPQGIWYTPVSGIWQTVWLEPVNGGAKPGQRGGVKAGHLRRALTI</sequence>
<feature type="domain" description="Glycosyl hydrolases family 2 sugar binding" evidence="3">
    <location>
        <begin position="60"/>
        <end position="216"/>
    </location>
</feature>
<organism evidence="4 5">
    <name type="scientific">Sphingomonas molluscorum</name>
    <dbReference type="NCBI Taxonomy" id="418184"/>
    <lineage>
        <taxon>Bacteria</taxon>
        <taxon>Pseudomonadati</taxon>
        <taxon>Pseudomonadota</taxon>
        <taxon>Alphaproteobacteria</taxon>
        <taxon>Sphingomonadales</taxon>
        <taxon>Sphingomonadaceae</taxon>
        <taxon>Sphingomonas</taxon>
    </lineage>
</organism>
<comment type="similarity">
    <text evidence="1">Belongs to the glycosyl hydrolase 2 family.</text>
</comment>
<name>A0ABU8Q695_9SPHN</name>
<proteinExistence type="inferred from homology"/>
<dbReference type="Proteomes" id="UP001380365">
    <property type="component" value="Unassembled WGS sequence"/>
</dbReference>
<dbReference type="Pfam" id="PF02837">
    <property type="entry name" value="Glyco_hydro_2_N"/>
    <property type="match status" value="1"/>
</dbReference>
<dbReference type="PANTHER" id="PTHR42732:SF2">
    <property type="entry name" value="BETA-MANNOSIDASE"/>
    <property type="match status" value="1"/>
</dbReference>
<evidence type="ECO:0000313" key="5">
    <source>
        <dbReference type="Proteomes" id="UP001380365"/>
    </source>
</evidence>
<feature type="chain" id="PRO_5046002336" evidence="2">
    <location>
        <begin position="25"/>
        <end position="244"/>
    </location>
</feature>
<evidence type="ECO:0000256" key="2">
    <source>
        <dbReference type="SAM" id="SignalP"/>
    </source>
</evidence>
<evidence type="ECO:0000256" key="1">
    <source>
        <dbReference type="ARBA" id="ARBA00007401"/>
    </source>
</evidence>
<gene>
    <name evidence="4" type="ORF">WH159_10850</name>
</gene>
<feature type="signal peptide" evidence="2">
    <location>
        <begin position="1"/>
        <end position="24"/>
    </location>
</feature>
<evidence type="ECO:0000259" key="3">
    <source>
        <dbReference type="Pfam" id="PF02837"/>
    </source>
</evidence>
<dbReference type="InterPro" id="IPR006104">
    <property type="entry name" value="Glyco_hydro_2_N"/>
</dbReference>
<dbReference type="RefSeq" id="WP_204991365.1">
    <property type="nucleotide sequence ID" value="NZ_JBBGZA010000001.1"/>
</dbReference>
<dbReference type="InterPro" id="IPR008979">
    <property type="entry name" value="Galactose-bd-like_sf"/>
</dbReference>
<accession>A0ABU8Q695</accession>
<dbReference type="PANTHER" id="PTHR42732">
    <property type="entry name" value="BETA-GALACTOSIDASE"/>
    <property type="match status" value="1"/>
</dbReference>
<dbReference type="Gene3D" id="2.60.120.260">
    <property type="entry name" value="Galactose-binding domain-like"/>
    <property type="match status" value="1"/>
</dbReference>